<dbReference type="AlphaFoldDB" id="A0A5C5V4N3"/>
<keyword evidence="3 6" id="KW-0418">Kinase</keyword>
<dbReference type="OrthoDB" id="142078at2"/>
<sequence length="300" mass="32503">MPQLTRTPVYVLRNAAAGPANPEDFLPQQLQQMFGEELVVVETHTPEEGEQAVREACAEARIIVVAGGDGTINSVINTMMRCDRRPPLGLVPLGTGNNLCRALGVPLDPLSAYAALGSDQRVTIDLARASFAGSERYYACVASGGNSDRVIECLKHEEKAAWGPWCYLRSALPVMADLQAYHVSLEHDDGVLETPLWNIIVANGAFAAGGLRVAPRASMTDGLLDVVAVRDGTPLDLAALSAEFFLGDYLEDQRVTHLRTRRLRVEAQPELRFLADGEMLVGQPFEFEAVPAAIEVVVPR</sequence>
<evidence type="ECO:0000256" key="3">
    <source>
        <dbReference type="ARBA" id="ARBA00022777"/>
    </source>
</evidence>
<dbReference type="InterPro" id="IPR045540">
    <property type="entry name" value="YegS/DAGK_C"/>
</dbReference>
<evidence type="ECO:0000256" key="2">
    <source>
        <dbReference type="ARBA" id="ARBA00022741"/>
    </source>
</evidence>
<keyword evidence="4" id="KW-0067">ATP-binding</keyword>
<dbReference type="Proteomes" id="UP000316714">
    <property type="component" value="Unassembled WGS sequence"/>
</dbReference>
<dbReference type="GO" id="GO:0008654">
    <property type="term" value="P:phospholipid biosynthetic process"/>
    <property type="evidence" value="ECO:0007669"/>
    <property type="project" value="InterPro"/>
</dbReference>
<dbReference type="Pfam" id="PF19279">
    <property type="entry name" value="YegS_C"/>
    <property type="match status" value="1"/>
</dbReference>
<evidence type="ECO:0000313" key="6">
    <source>
        <dbReference type="EMBL" id="TWT33498.1"/>
    </source>
</evidence>
<dbReference type="InterPro" id="IPR017438">
    <property type="entry name" value="ATP-NAD_kinase_N"/>
</dbReference>
<protein>
    <submittedName>
        <fullName evidence="6">Diacylglycerol kinase</fullName>
        <ecNumber evidence="6">2.7.1.107</ecNumber>
    </submittedName>
</protein>
<dbReference type="InterPro" id="IPR005218">
    <property type="entry name" value="Diacylglycerol/lipid_kinase"/>
</dbReference>
<dbReference type="PANTHER" id="PTHR12358">
    <property type="entry name" value="SPHINGOSINE KINASE"/>
    <property type="match status" value="1"/>
</dbReference>
<dbReference type="RefSeq" id="WP_146566181.1">
    <property type="nucleotide sequence ID" value="NZ_SIHJ01000002.1"/>
</dbReference>
<comment type="caution">
    <text evidence="6">The sequence shown here is derived from an EMBL/GenBank/DDBJ whole genome shotgun (WGS) entry which is preliminary data.</text>
</comment>
<dbReference type="InterPro" id="IPR050187">
    <property type="entry name" value="Lipid_Phosphate_FormReg"/>
</dbReference>
<dbReference type="GO" id="GO:0004143">
    <property type="term" value="F:ATP-dependent diacylglycerol kinase activity"/>
    <property type="evidence" value="ECO:0007669"/>
    <property type="project" value="UniProtKB-EC"/>
</dbReference>
<organism evidence="6 7">
    <name type="scientific">Posidoniimonas corsicana</name>
    <dbReference type="NCBI Taxonomy" id="1938618"/>
    <lineage>
        <taxon>Bacteria</taxon>
        <taxon>Pseudomonadati</taxon>
        <taxon>Planctomycetota</taxon>
        <taxon>Planctomycetia</taxon>
        <taxon>Pirellulales</taxon>
        <taxon>Lacipirellulaceae</taxon>
        <taxon>Posidoniimonas</taxon>
    </lineage>
</organism>
<keyword evidence="2" id="KW-0547">Nucleotide-binding</keyword>
<feature type="domain" description="DAGKc" evidence="5">
    <location>
        <begin position="4"/>
        <end position="133"/>
    </location>
</feature>
<proteinExistence type="predicted"/>
<evidence type="ECO:0000256" key="1">
    <source>
        <dbReference type="ARBA" id="ARBA00022679"/>
    </source>
</evidence>
<dbReference type="GO" id="GO:0005524">
    <property type="term" value="F:ATP binding"/>
    <property type="evidence" value="ECO:0007669"/>
    <property type="project" value="UniProtKB-KW"/>
</dbReference>
<evidence type="ECO:0000259" key="5">
    <source>
        <dbReference type="PROSITE" id="PS50146"/>
    </source>
</evidence>
<dbReference type="PANTHER" id="PTHR12358:SF54">
    <property type="entry name" value="SPHINGOSINE KINASE RELATED PROTEIN"/>
    <property type="match status" value="1"/>
</dbReference>
<reference evidence="6 7" key="1">
    <citation type="submission" date="2019-02" db="EMBL/GenBank/DDBJ databases">
        <title>Deep-cultivation of Planctomycetes and their phenomic and genomic characterization uncovers novel biology.</title>
        <authorList>
            <person name="Wiegand S."/>
            <person name="Jogler M."/>
            <person name="Boedeker C."/>
            <person name="Pinto D."/>
            <person name="Vollmers J."/>
            <person name="Rivas-Marin E."/>
            <person name="Kohn T."/>
            <person name="Peeters S.H."/>
            <person name="Heuer A."/>
            <person name="Rast P."/>
            <person name="Oberbeckmann S."/>
            <person name="Bunk B."/>
            <person name="Jeske O."/>
            <person name="Meyerdierks A."/>
            <person name="Storesund J.E."/>
            <person name="Kallscheuer N."/>
            <person name="Luecker S."/>
            <person name="Lage O.M."/>
            <person name="Pohl T."/>
            <person name="Merkel B.J."/>
            <person name="Hornburger P."/>
            <person name="Mueller R.-W."/>
            <person name="Bruemmer F."/>
            <person name="Labrenz M."/>
            <person name="Spormann A.M."/>
            <person name="Op Den Camp H."/>
            <person name="Overmann J."/>
            <person name="Amann R."/>
            <person name="Jetten M.S.M."/>
            <person name="Mascher T."/>
            <person name="Medema M.H."/>
            <person name="Devos D.P."/>
            <person name="Kaster A.-K."/>
            <person name="Ovreas L."/>
            <person name="Rohde M."/>
            <person name="Galperin M.Y."/>
            <person name="Jogler C."/>
        </authorList>
    </citation>
    <scope>NUCLEOTIDE SEQUENCE [LARGE SCALE GENOMIC DNA]</scope>
    <source>
        <strain evidence="6 7">KOR34</strain>
    </source>
</reference>
<dbReference type="InterPro" id="IPR001206">
    <property type="entry name" value="Diacylglycerol_kinase_cat_dom"/>
</dbReference>
<dbReference type="SUPFAM" id="SSF111331">
    <property type="entry name" value="NAD kinase/diacylglycerol kinase-like"/>
    <property type="match status" value="1"/>
</dbReference>
<dbReference type="PROSITE" id="PS50146">
    <property type="entry name" value="DAGK"/>
    <property type="match status" value="1"/>
</dbReference>
<evidence type="ECO:0000256" key="4">
    <source>
        <dbReference type="ARBA" id="ARBA00022840"/>
    </source>
</evidence>
<gene>
    <name evidence="6" type="primary">dagK</name>
    <name evidence="6" type="ORF">KOR34_33300</name>
</gene>
<evidence type="ECO:0000313" key="7">
    <source>
        <dbReference type="Proteomes" id="UP000316714"/>
    </source>
</evidence>
<dbReference type="Pfam" id="PF00781">
    <property type="entry name" value="DAGK_cat"/>
    <property type="match status" value="1"/>
</dbReference>
<dbReference type="EMBL" id="SIHJ01000002">
    <property type="protein sequence ID" value="TWT33498.1"/>
    <property type="molecule type" value="Genomic_DNA"/>
</dbReference>
<keyword evidence="7" id="KW-1185">Reference proteome</keyword>
<dbReference type="InterPro" id="IPR016064">
    <property type="entry name" value="NAD/diacylglycerol_kinase_sf"/>
</dbReference>
<dbReference type="NCBIfam" id="TIGR00147">
    <property type="entry name" value="YegS/Rv2252/BmrU family lipid kinase"/>
    <property type="match status" value="1"/>
</dbReference>
<dbReference type="Gene3D" id="3.40.50.10330">
    <property type="entry name" value="Probable inorganic polyphosphate/atp-NAD kinase, domain 1"/>
    <property type="match status" value="1"/>
</dbReference>
<dbReference type="Gene3D" id="2.60.200.40">
    <property type="match status" value="1"/>
</dbReference>
<name>A0A5C5V4N3_9BACT</name>
<accession>A0A5C5V4N3</accession>
<dbReference type="SMART" id="SM00046">
    <property type="entry name" value="DAGKc"/>
    <property type="match status" value="1"/>
</dbReference>
<keyword evidence="1 6" id="KW-0808">Transferase</keyword>
<dbReference type="EC" id="2.7.1.107" evidence="6"/>